<keyword evidence="2" id="KW-1185">Reference proteome</keyword>
<protein>
    <recommendedName>
        <fullName evidence="3">Protein kinase domain-containing protein</fullName>
    </recommendedName>
</protein>
<name>A0AAD6SD42_9AGAR</name>
<dbReference type="EMBL" id="JARJCM010000150">
    <property type="protein sequence ID" value="KAJ7025699.1"/>
    <property type="molecule type" value="Genomic_DNA"/>
</dbReference>
<comment type="caution">
    <text evidence="1">The sequence shown here is derived from an EMBL/GenBank/DDBJ whole genome shotgun (WGS) entry which is preliminary data.</text>
</comment>
<organism evidence="1 2">
    <name type="scientific">Mycena alexandri</name>
    <dbReference type="NCBI Taxonomy" id="1745969"/>
    <lineage>
        <taxon>Eukaryota</taxon>
        <taxon>Fungi</taxon>
        <taxon>Dikarya</taxon>
        <taxon>Basidiomycota</taxon>
        <taxon>Agaricomycotina</taxon>
        <taxon>Agaricomycetes</taxon>
        <taxon>Agaricomycetidae</taxon>
        <taxon>Agaricales</taxon>
        <taxon>Marasmiineae</taxon>
        <taxon>Mycenaceae</taxon>
        <taxon>Mycena</taxon>
    </lineage>
</organism>
<evidence type="ECO:0000313" key="2">
    <source>
        <dbReference type="Proteomes" id="UP001218188"/>
    </source>
</evidence>
<evidence type="ECO:0000313" key="1">
    <source>
        <dbReference type="EMBL" id="KAJ7025699.1"/>
    </source>
</evidence>
<accession>A0AAD6SD42</accession>
<dbReference type="AlphaFoldDB" id="A0AAD6SD42"/>
<dbReference type="Proteomes" id="UP001218188">
    <property type="component" value="Unassembled WGS sequence"/>
</dbReference>
<proteinExistence type="predicted"/>
<reference evidence="1" key="1">
    <citation type="submission" date="2023-03" db="EMBL/GenBank/DDBJ databases">
        <title>Massive genome expansion in bonnet fungi (Mycena s.s.) driven by repeated elements and novel gene families across ecological guilds.</title>
        <authorList>
            <consortium name="Lawrence Berkeley National Laboratory"/>
            <person name="Harder C.B."/>
            <person name="Miyauchi S."/>
            <person name="Viragh M."/>
            <person name="Kuo A."/>
            <person name="Thoen E."/>
            <person name="Andreopoulos B."/>
            <person name="Lu D."/>
            <person name="Skrede I."/>
            <person name="Drula E."/>
            <person name="Henrissat B."/>
            <person name="Morin E."/>
            <person name="Kohler A."/>
            <person name="Barry K."/>
            <person name="LaButti K."/>
            <person name="Morin E."/>
            <person name="Salamov A."/>
            <person name="Lipzen A."/>
            <person name="Mereny Z."/>
            <person name="Hegedus B."/>
            <person name="Baldrian P."/>
            <person name="Stursova M."/>
            <person name="Weitz H."/>
            <person name="Taylor A."/>
            <person name="Grigoriev I.V."/>
            <person name="Nagy L.G."/>
            <person name="Martin F."/>
            <person name="Kauserud H."/>
        </authorList>
    </citation>
    <scope>NUCLEOTIDE SEQUENCE</scope>
    <source>
        <strain evidence="1">CBHHK200</strain>
    </source>
</reference>
<gene>
    <name evidence="1" type="ORF">C8F04DRAFT_132474</name>
</gene>
<sequence>MDGELKEGADFTQASGPNNFSSSGTMFAGSHHFTVVGGSFKNVTNTFIATPTGTKNVIVLEDIDLQEEIRSDDLSWVVDCRHAPQRTRRLYSAKILLDRRPRRMTVGIYPRPSADEEWSADLLRYSWLRHPNFVQLYGTAQSHEMNAAVFHDDLISLREFLAIYRSSPVLTVYIYAYCSTELKVT</sequence>
<evidence type="ECO:0008006" key="3">
    <source>
        <dbReference type="Google" id="ProtNLM"/>
    </source>
</evidence>